<dbReference type="Pfam" id="PF17785">
    <property type="entry name" value="PUA_3"/>
    <property type="match status" value="1"/>
</dbReference>
<dbReference type="GO" id="GO:0032259">
    <property type="term" value="P:methylation"/>
    <property type="evidence" value="ECO:0007669"/>
    <property type="project" value="UniProtKB-KW"/>
</dbReference>
<keyword evidence="4 10" id="KW-0489">Methyltransferase</keyword>
<comment type="subcellular location">
    <subcellularLocation>
        <location evidence="1">Cytoplasm</location>
    </subcellularLocation>
</comment>
<evidence type="ECO:0000256" key="6">
    <source>
        <dbReference type="ARBA" id="ARBA00022691"/>
    </source>
</evidence>
<name>A0A916Z3A0_9BACL</name>
<dbReference type="PANTHER" id="PTHR42873">
    <property type="entry name" value="RIBOSOMAL RNA LARGE SUBUNIT METHYLTRANSFERASE"/>
    <property type="match status" value="1"/>
</dbReference>
<dbReference type="CDD" id="cd11572">
    <property type="entry name" value="RlmI_M_like"/>
    <property type="match status" value="1"/>
</dbReference>
<dbReference type="InterPro" id="IPR041532">
    <property type="entry name" value="RlmI-like_PUA"/>
</dbReference>
<gene>
    <name evidence="10" type="ORF">GCM10010911_31850</name>
</gene>
<evidence type="ECO:0000259" key="9">
    <source>
        <dbReference type="SMART" id="SM00359"/>
    </source>
</evidence>
<comment type="similarity">
    <text evidence="8">Belongs to the methyltransferase superfamily. RlmI family.</text>
</comment>
<dbReference type="CDD" id="cd21153">
    <property type="entry name" value="PUA_RlmI"/>
    <property type="match status" value="1"/>
</dbReference>
<feature type="domain" description="PUA" evidence="9">
    <location>
        <begin position="4"/>
        <end position="89"/>
    </location>
</feature>
<dbReference type="CDD" id="cd02440">
    <property type="entry name" value="AdoMet_MTases"/>
    <property type="match status" value="1"/>
</dbReference>
<evidence type="ECO:0000256" key="2">
    <source>
        <dbReference type="ARBA" id="ARBA00022490"/>
    </source>
</evidence>
<keyword evidence="3" id="KW-0698">rRNA processing</keyword>
<dbReference type="InterPro" id="IPR002478">
    <property type="entry name" value="PUA"/>
</dbReference>
<keyword evidence="2" id="KW-0963">Cytoplasm</keyword>
<reference evidence="10" key="1">
    <citation type="journal article" date="2014" name="Int. J. Syst. Evol. Microbiol.">
        <title>Complete genome sequence of Corynebacterium casei LMG S-19264T (=DSM 44701T), isolated from a smear-ripened cheese.</title>
        <authorList>
            <consortium name="US DOE Joint Genome Institute (JGI-PGF)"/>
            <person name="Walter F."/>
            <person name="Albersmeier A."/>
            <person name="Kalinowski J."/>
            <person name="Ruckert C."/>
        </authorList>
    </citation>
    <scope>NUCLEOTIDE SEQUENCE</scope>
    <source>
        <strain evidence="10">CGMCC 1.15178</strain>
    </source>
</reference>
<dbReference type="EMBL" id="BMHP01000002">
    <property type="protein sequence ID" value="GGD71574.1"/>
    <property type="molecule type" value="Genomic_DNA"/>
</dbReference>
<keyword evidence="11" id="KW-1185">Reference proteome</keyword>
<accession>A0A916Z3A0</accession>
<dbReference type="InterPro" id="IPR029063">
    <property type="entry name" value="SAM-dependent_MTases_sf"/>
</dbReference>
<evidence type="ECO:0000256" key="4">
    <source>
        <dbReference type="ARBA" id="ARBA00022603"/>
    </source>
</evidence>
<evidence type="ECO:0000313" key="11">
    <source>
        <dbReference type="Proteomes" id="UP000612456"/>
    </source>
</evidence>
<dbReference type="GO" id="GO:0008168">
    <property type="term" value="F:methyltransferase activity"/>
    <property type="evidence" value="ECO:0007669"/>
    <property type="project" value="UniProtKB-KW"/>
</dbReference>
<dbReference type="GO" id="GO:0003723">
    <property type="term" value="F:RNA binding"/>
    <property type="evidence" value="ECO:0007669"/>
    <property type="project" value="UniProtKB-KW"/>
</dbReference>
<proteinExistence type="inferred from homology"/>
<dbReference type="Gene3D" id="3.30.750.80">
    <property type="entry name" value="RNA methyltransferase domain (HRMD) like"/>
    <property type="match status" value="1"/>
</dbReference>
<dbReference type="AlphaFoldDB" id="A0A916Z3A0"/>
<dbReference type="Proteomes" id="UP000612456">
    <property type="component" value="Unassembled WGS sequence"/>
</dbReference>
<dbReference type="SMART" id="SM00359">
    <property type="entry name" value="PUA"/>
    <property type="match status" value="1"/>
</dbReference>
<reference evidence="10" key="2">
    <citation type="submission" date="2020-09" db="EMBL/GenBank/DDBJ databases">
        <authorList>
            <person name="Sun Q."/>
            <person name="Zhou Y."/>
        </authorList>
    </citation>
    <scope>NUCLEOTIDE SEQUENCE</scope>
    <source>
        <strain evidence="10">CGMCC 1.15178</strain>
    </source>
</reference>
<dbReference type="PANTHER" id="PTHR42873:SF1">
    <property type="entry name" value="S-ADENOSYLMETHIONINE-DEPENDENT METHYLTRANSFERASE DOMAIN-CONTAINING PROTEIN"/>
    <property type="match status" value="1"/>
</dbReference>
<dbReference type="RefSeq" id="WP_188992913.1">
    <property type="nucleotide sequence ID" value="NZ_BMHP01000002.1"/>
</dbReference>
<dbReference type="SUPFAM" id="SSF53335">
    <property type="entry name" value="S-adenosyl-L-methionine-dependent methyltransferases"/>
    <property type="match status" value="1"/>
</dbReference>
<dbReference type="PROSITE" id="PS50890">
    <property type="entry name" value="PUA"/>
    <property type="match status" value="1"/>
</dbReference>
<organism evidence="10 11">
    <name type="scientific">Paenibacillus nasutitermitis</name>
    <dbReference type="NCBI Taxonomy" id="1652958"/>
    <lineage>
        <taxon>Bacteria</taxon>
        <taxon>Bacillati</taxon>
        <taxon>Bacillota</taxon>
        <taxon>Bacilli</taxon>
        <taxon>Bacillales</taxon>
        <taxon>Paenibacillaceae</taxon>
        <taxon>Paenibacillus</taxon>
    </lineage>
</organism>
<evidence type="ECO:0000256" key="8">
    <source>
        <dbReference type="ARBA" id="ARBA00038091"/>
    </source>
</evidence>
<keyword evidence="5" id="KW-0808">Transferase</keyword>
<dbReference type="InterPro" id="IPR036974">
    <property type="entry name" value="PUA_sf"/>
</dbReference>
<sequence length="471" mass="52628">MEHAKAILLRDRKKRIEQGHPWVYASEIERVEDNAVPGKLVDLHNHQGRYLATGYWNPKSQITVRIISYRPIASMDEKFFRERFEQCAQHRRRFVKDNDCRLVYGEADRLPGLIVDRFGEVLVVQLLTLGMDMHREEITAALVAVFAPKGIYERSDVSVRALEGLEERTGVMYGDCPPIVDIHENGLLLEVDIVEGQKTGYFFDQRENRASIAPLMKGWGWRSGIRLEERVLDEAADDTGALADLQESTGVPVNANGKIVTFPYWDGATVLECFAHTGSFTLHACQYGAKKVTCLDVSSHAIETARRNTERNGFSDRVEFVVADAFEYLRSQVKGLGERTERGRAGNAVGGKVPDTSKPMGTAGRTWDVVILDPPAFAKSKSAVPGAIRGYKDINLQGMKLVNEGGYLVTASCSYHMRPDLFLETIQAAAVDAGKQLRLIEWRAAGKDHPQILGVNEGHYLKFGIFEVRSC</sequence>
<dbReference type="GO" id="GO:0006364">
    <property type="term" value="P:rRNA processing"/>
    <property type="evidence" value="ECO:0007669"/>
    <property type="project" value="UniProtKB-KW"/>
</dbReference>
<dbReference type="InterPro" id="IPR041698">
    <property type="entry name" value="Methyltransf_25"/>
</dbReference>
<dbReference type="Gene3D" id="2.30.130.10">
    <property type="entry name" value="PUA domain"/>
    <property type="match status" value="1"/>
</dbReference>
<comment type="caution">
    <text evidence="10">The sequence shown here is derived from an EMBL/GenBank/DDBJ whole genome shotgun (WGS) entry which is preliminary data.</text>
</comment>
<evidence type="ECO:0000313" key="10">
    <source>
        <dbReference type="EMBL" id="GGD71574.1"/>
    </source>
</evidence>
<keyword evidence="7" id="KW-0694">RNA-binding</keyword>
<evidence type="ECO:0000256" key="7">
    <source>
        <dbReference type="ARBA" id="ARBA00022884"/>
    </source>
</evidence>
<dbReference type="InterPro" id="IPR015947">
    <property type="entry name" value="PUA-like_sf"/>
</dbReference>
<dbReference type="SUPFAM" id="SSF88697">
    <property type="entry name" value="PUA domain-like"/>
    <property type="match status" value="1"/>
</dbReference>
<keyword evidence="6" id="KW-0949">S-adenosyl-L-methionine</keyword>
<protein>
    <submittedName>
        <fullName evidence="10">SAM-dependent methyltransferase</fullName>
    </submittedName>
</protein>
<evidence type="ECO:0000256" key="1">
    <source>
        <dbReference type="ARBA" id="ARBA00004496"/>
    </source>
</evidence>
<dbReference type="Gene3D" id="3.40.50.150">
    <property type="entry name" value="Vaccinia Virus protein VP39"/>
    <property type="match status" value="1"/>
</dbReference>
<evidence type="ECO:0000256" key="5">
    <source>
        <dbReference type="ARBA" id="ARBA00022679"/>
    </source>
</evidence>
<evidence type="ECO:0000256" key="3">
    <source>
        <dbReference type="ARBA" id="ARBA00022552"/>
    </source>
</evidence>
<dbReference type="Pfam" id="PF13649">
    <property type="entry name" value="Methyltransf_25"/>
    <property type="match status" value="1"/>
</dbReference>